<sequence length="460" mass="50167">MFVDLDISALASLLEKVADFSLVLDRNGKIVELALSSDELQAYIDESWIGADLVDTVAPESRGRIKEYLQAAIDEPDTPIRADVNHLLADSSLLPVQYRMVAPTGDTRILAVGRDMRAVTSLRQQLLNAQQALEADYWRLRQVETRYRQLFDLVSESILVLDAVSHRVLEANPAAAELLGSQGQRVVGKAFPLGLRNDSAQAINSLMLEAQSVGRAHASGLQLEADGSLVTVVISYLRQANEARFLVRMAHEQLASAGSDALLPPALQKAPDAVLLTDTEGRVLAANRAFVDLSQVVNEEQTVGIVADRWLGRSGVDLSVLLSNLRERGVVKLFSTVLRGDSGVHTDVEVSATLAESPQRPMFAFFIRDVSRRVSAQQAGGSGLPSTIEQITHRVGRLPLKELVRESTDVIEAMCIRAALELTQDNRASAAELLGLSRQSLYAKLRRYEISGFESDPVSP</sequence>
<keyword evidence="3" id="KW-1185">Reference proteome</keyword>
<dbReference type="NCBIfam" id="TIGR02040">
    <property type="entry name" value="PpsR-CrtJ"/>
    <property type="match status" value="1"/>
</dbReference>
<dbReference type="NCBIfam" id="TIGR00229">
    <property type="entry name" value="sensory_box"/>
    <property type="match status" value="1"/>
</dbReference>
<feature type="domain" description="PAS" evidence="1">
    <location>
        <begin position="6"/>
        <end position="76"/>
    </location>
</feature>
<name>A0A4R2KW42_9GAMM</name>
<dbReference type="InterPro" id="IPR009057">
    <property type="entry name" value="Homeodomain-like_sf"/>
</dbReference>
<dbReference type="PRINTS" id="PR01590">
    <property type="entry name" value="HTHFIS"/>
</dbReference>
<dbReference type="Pfam" id="PF02954">
    <property type="entry name" value="HTH_8"/>
    <property type="match status" value="1"/>
</dbReference>
<dbReference type="OrthoDB" id="5499170at2"/>
<dbReference type="SUPFAM" id="SSF55785">
    <property type="entry name" value="PYP-like sensor domain (PAS domain)"/>
    <property type="match status" value="3"/>
</dbReference>
<proteinExistence type="predicted"/>
<dbReference type="InterPro" id="IPR000014">
    <property type="entry name" value="PAS"/>
</dbReference>
<dbReference type="GO" id="GO:0043565">
    <property type="term" value="F:sequence-specific DNA binding"/>
    <property type="evidence" value="ECO:0007669"/>
    <property type="project" value="InterPro"/>
</dbReference>
<evidence type="ECO:0000313" key="2">
    <source>
        <dbReference type="EMBL" id="TCO77202.1"/>
    </source>
</evidence>
<reference evidence="2 3" key="1">
    <citation type="submission" date="2019-03" db="EMBL/GenBank/DDBJ databases">
        <title>Genomic Encyclopedia of Type Strains, Phase IV (KMG-IV): sequencing the most valuable type-strain genomes for metagenomic binning, comparative biology and taxonomic classification.</title>
        <authorList>
            <person name="Goeker M."/>
        </authorList>
    </citation>
    <scope>NUCLEOTIDE SEQUENCE [LARGE SCALE GENOMIC DNA]</scope>
    <source>
        <strain evidence="2 3">DSM 23344</strain>
    </source>
</reference>
<dbReference type="InterPro" id="IPR011785">
    <property type="entry name" value="Tscrpt_reg_PpsR-CrtJ"/>
</dbReference>
<feature type="domain" description="PAS" evidence="1">
    <location>
        <begin position="143"/>
        <end position="189"/>
    </location>
</feature>
<accession>A0A4R2KW42</accession>
<dbReference type="EMBL" id="SLWX01000003">
    <property type="protein sequence ID" value="TCO77202.1"/>
    <property type="molecule type" value="Genomic_DNA"/>
</dbReference>
<dbReference type="CDD" id="cd00130">
    <property type="entry name" value="PAS"/>
    <property type="match status" value="1"/>
</dbReference>
<dbReference type="Proteomes" id="UP000294980">
    <property type="component" value="Unassembled WGS sequence"/>
</dbReference>
<dbReference type="Gene3D" id="1.10.10.60">
    <property type="entry name" value="Homeodomain-like"/>
    <property type="match status" value="1"/>
</dbReference>
<dbReference type="Gene3D" id="3.30.450.20">
    <property type="entry name" value="PAS domain"/>
    <property type="match status" value="3"/>
</dbReference>
<dbReference type="Pfam" id="PF13188">
    <property type="entry name" value="PAS_8"/>
    <property type="match status" value="2"/>
</dbReference>
<gene>
    <name evidence="2" type="ORF">EV688_103217</name>
</gene>
<protein>
    <submittedName>
        <fullName evidence="2">Transcriptional regulator PpsR</fullName>
    </submittedName>
</protein>
<dbReference type="PROSITE" id="PS50112">
    <property type="entry name" value="PAS"/>
    <property type="match status" value="2"/>
</dbReference>
<evidence type="ECO:0000313" key="3">
    <source>
        <dbReference type="Proteomes" id="UP000294980"/>
    </source>
</evidence>
<dbReference type="RefSeq" id="WP_117317157.1">
    <property type="nucleotide sequence ID" value="NZ_QQSW01000008.1"/>
</dbReference>
<evidence type="ECO:0000259" key="1">
    <source>
        <dbReference type="PROSITE" id="PS50112"/>
    </source>
</evidence>
<dbReference type="InterPro" id="IPR035965">
    <property type="entry name" value="PAS-like_dom_sf"/>
</dbReference>
<dbReference type="SUPFAM" id="SSF46689">
    <property type="entry name" value="Homeodomain-like"/>
    <property type="match status" value="1"/>
</dbReference>
<comment type="caution">
    <text evidence="2">The sequence shown here is derived from an EMBL/GenBank/DDBJ whole genome shotgun (WGS) entry which is preliminary data.</text>
</comment>
<dbReference type="InterPro" id="IPR002197">
    <property type="entry name" value="HTH_Fis"/>
</dbReference>
<dbReference type="Gene3D" id="1.20.5.430">
    <property type="match status" value="1"/>
</dbReference>
<organism evidence="2 3">
    <name type="scientific">Chromatocurvus halotolerans</name>
    <dbReference type="NCBI Taxonomy" id="1132028"/>
    <lineage>
        <taxon>Bacteria</taxon>
        <taxon>Pseudomonadati</taxon>
        <taxon>Pseudomonadota</taxon>
        <taxon>Gammaproteobacteria</taxon>
        <taxon>Cellvibrionales</taxon>
        <taxon>Halieaceae</taxon>
        <taxon>Chromatocurvus</taxon>
    </lineage>
</organism>
<dbReference type="SMART" id="SM00091">
    <property type="entry name" value="PAS"/>
    <property type="match status" value="3"/>
</dbReference>
<dbReference type="AlphaFoldDB" id="A0A4R2KW42"/>